<name>A0A388TJV4_9BACT</name>
<accession>A0A388TJV4</accession>
<comment type="similarity">
    <text evidence="1">Belongs to the phD/YefM antitoxin family.</text>
</comment>
<dbReference type="Proteomes" id="UP000275925">
    <property type="component" value="Unassembled WGS sequence"/>
</dbReference>
<comment type="caution">
    <text evidence="2">The sequence shown here is derived from an EMBL/GenBank/DDBJ whole genome shotgun (WGS) entry which is preliminary data.</text>
</comment>
<protein>
    <submittedName>
        <fullName evidence="2">Prevent-host-death protein</fullName>
    </submittedName>
</protein>
<sequence>MKFITVRDFRTASARIWQTLPTEEEMIVTNNGKPIALLTPLSDATLENTVATVRRAKVLDAIKTLQQLSSRAGRDKMSLKEINRIISLTRQQ</sequence>
<evidence type="ECO:0000256" key="1">
    <source>
        <dbReference type="ARBA" id="ARBA00009981"/>
    </source>
</evidence>
<dbReference type="AlphaFoldDB" id="A0A388TJV4"/>
<reference evidence="2 3" key="1">
    <citation type="journal article" date="2019" name="ISME J.">
        <title>Genome analyses of uncultured TG2/ZB3 bacteria in 'Margulisbacteria' specifically attached to ectosymbiotic spirochetes of protists in the termite gut.</title>
        <authorList>
            <person name="Utami Y.D."/>
            <person name="Kuwahara H."/>
            <person name="Igai K."/>
            <person name="Murakami T."/>
            <person name="Sugaya K."/>
            <person name="Morikawa T."/>
            <person name="Nagura Y."/>
            <person name="Yuki M."/>
            <person name="Deevong P."/>
            <person name="Inoue T."/>
            <person name="Kihara K."/>
            <person name="Lo N."/>
            <person name="Yamada A."/>
            <person name="Ohkuma M."/>
            <person name="Hongoh Y."/>
        </authorList>
    </citation>
    <scope>NUCLEOTIDE SEQUENCE [LARGE SCALE GENOMIC DNA]</scope>
    <source>
        <strain evidence="2">NkOx7-02</strain>
    </source>
</reference>
<dbReference type="InterPro" id="IPR036165">
    <property type="entry name" value="YefM-like_sf"/>
</dbReference>
<gene>
    <name evidence="2" type="ORF">NO2_1551</name>
</gene>
<dbReference type="EMBL" id="BGZO01000106">
    <property type="protein sequence ID" value="GBR77106.1"/>
    <property type="molecule type" value="Genomic_DNA"/>
</dbReference>
<evidence type="ECO:0000313" key="2">
    <source>
        <dbReference type="EMBL" id="GBR77106.1"/>
    </source>
</evidence>
<proteinExistence type="inferred from homology"/>
<evidence type="ECO:0000313" key="3">
    <source>
        <dbReference type="Proteomes" id="UP000275925"/>
    </source>
</evidence>
<dbReference type="SUPFAM" id="SSF143120">
    <property type="entry name" value="YefM-like"/>
    <property type="match status" value="1"/>
</dbReference>
<keyword evidence="3" id="KW-1185">Reference proteome</keyword>
<organism evidence="2 3">
    <name type="scientific">Candidatus Termititenax persephonae</name>
    <dbReference type="NCBI Taxonomy" id="2218525"/>
    <lineage>
        <taxon>Bacteria</taxon>
        <taxon>Bacillati</taxon>
        <taxon>Candidatus Margulisiibacteriota</taxon>
        <taxon>Candidatus Termititenacia</taxon>
        <taxon>Candidatus Termititenacales</taxon>
        <taxon>Candidatus Termititenacaceae</taxon>
        <taxon>Candidatus Termititenax</taxon>
    </lineage>
</organism>